<dbReference type="PANTHER" id="PTHR13932:SF5">
    <property type="entry name" value="RADICAL S-ADENOSYL METHIONINE DOMAIN-CONTAINING PROTEIN 1, MITOCHONDRIAL"/>
    <property type="match status" value="1"/>
</dbReference>
<evidence type="ECO:0000256" key="3">
    <source>
        <dbReference type="ARBA" id="ARBA00017228"/>
    </source>
</evidence>
<dbReference type="SFLD" id="SFLDF00288">
    <property type="entry name" value="HemN-like__clustered_with_nucl"/>
    <property type="match status" value="1"/>
</dbReference>
<dbReference type="InterPro" id="IPR007197">
    <property type="entry name" value="rSAM"/>
</dbReference>
<evidence type="ECO:0000313" key="13">
    <source>
        <dbReference type="Proteomes" id="UP000019205"/>
    </source>
</evidence>
<dbReference type="eggNOG" id="COG0635">
    <property type="taxonomic scope" value="Bacteria"/>
</dbReference>
<dbReference type="EMBL" id="AAOA02000002">
    <property type="protein sequence ID" value="EAQ97671.1"/>
    <property type="molecule type" value="Genomic_DNA"/>
</dbReference>
<dbReference type="Pfam" id="PF04055">
    <property type="entry name" value="Radical_SAM"/>
    <property type="match status" value="1"/>
</dbReference>
<dbReference type="GO" id="GO:0005737">
    <property type="term" value="C:cytoplasm"/>
    <property type="evidence" value="ECO:0007669"/>
    <property type="project" value="UniProtKB-SubCell"/>
</dbReference>
<keyword evidence="13" id="KW-1185">Reference proteome</keyword>
<evidence type="ECO:0000256" key="1">
    <source>
        <dbReference type="ARBA" id="ARBA00001966"/>
    </source>
</evidence>
<dbReference type="RefSeq" id="WP_008293450.1">
    <property type="nucleotide sequence ID" value="NZ_CM002299.1"/>
</dbReference>
<dbReference type="Gene3D" id="3.20.20.70">
    <property type="entry name" value="Aldolase class I"/>
    <property type="match status" value="1"/>
</dbReference>
<evidence type="ECO:0000256" key="10">
    <source>
        <dbReference type="RuleBase" id="RU364116"/>
    </source>
</evidence>
<sequence length="394" mass="43132">MEAPQLGLYVHLPWCERKCPYCDFNSHEASVIPEAAYIDTLILDLQAEINDQRREIDTMFIGGGTPSLFSVDAIGRLMEAVKSAGLAKGAEVTMEANPGSVEAGRLKGYAEAGVTRFSLGIQSFSNGALQALGRIHDGEMARRAAAAAQGSGAASYNIDLMHGLPAQTLGEGLNDIRTALALSPPHLSWYQLTIEPNTRFYSQPPRLPEDSILGSLEEEGCRVLQSAGYHRYEVSAWARPGEECQHNLNYWRFGDYLAIGAGAHGKLSTAQGEVFRYAKTRQPDDYLAAGGRERRNLRTLDSADRQGEFMLNALRLAKGFSLTLFEARTGLDADRVRPTIDELADLGLLTRDGEQVRTTDLGRRFLDDVVAAFFPDSPDFPDAPEGEQSTTEKD</sequence>
<gene>
    <name evidence="12" type="ORF">KT71_05160</name>
</gene>
<keyword evidence="4 10" id="KW-0349">Heme</keyword>
<dbReference type="InterPro" id="IPR013785">
    <property type="entry name" value="Aldolase_TIM"/>
</dbReference>
<reference evidence="12 13" key="1">
    <citation type="journal article" date="2007" name="Proc. Natl. Acad. Sci. U.S.A.">
        <title>Characterization of a marine gammaproteobacterium capable of aerobic anoxygenic photosynthesis.</title>
        <authorList>
            <person name="Fuchs B.M."/>
            <person name="Spring S."/>
            <person name="Teeling H."/>
            <person name="Quast C."/>
            <person name="Wulf J."/>
            <person name="Schattenhofer M."/>
            <person name="Yan S."/>
            <person name="Ferriera S."/>
            <person name="Johnson J."/>
            <person name="Glockner F.O."/>
            <person name="Amann R."/>
        </authorList>
    </citation>
    <scope>NUCLEOTIDE SEQUENCE [LARGE SCALE GENOMIC DNA]</scope>
    <source>
        <strain evidence="12">KT71</strain>
    </source>
</reference>
<comment type="function">
    <text evidence="10">Probably acts as a heme chaperone, transferring heme to an unknown acceptor. Binds one molecule of heme per monomer, possibly covalently. Binds 1 [4Fe-4S] cluster. The cluster is coordinated with 3 cysteines and an exchangeable S-adenosyl-L-methionine.</text>
</comment>
<reference evidence="12 13" key="2">
    <citation type="journal article" date="2009" name="PLoS ONE">
        <title>The photosynthetic apparatus and its regulation in the aerobic gammaproteobacterium Congregibacter litoralis gen. nov., sp. nov.</title>
        <authorList>
            <person name="Spring S."/>
            <person name="Lunsdorf H."/>
            <person name="Fuchs B.M."/>
            <person name="Tindall B.J."/>
        </authorList>
    </citation>
    <scope>NUCLEOTIDE SEQUENCE [LARGE SCALE GENOMIC DNA]</scope>
    <source>
        <strain evidence="12">KT71</strain>
    </source>
</reference>
<keyword evidence="10" id="KW-0963">Cytoplasm</keyword>
<dbReference type="STRING" id="314285.KT71_05160"/>
<evidence type="ECO:0000256" key="7">
    <source>
        <dbReference type="ARBA" id="ARBA00023004"/>
    </source>
</evidence>
<dbReference type="OrthoDB" id="9808022at2"/>
<evidence type="ECO:0000259" key="11">
    <source>
        <dbReference type="PROSITE" id="PS51918"/>
    </source>
</evidence>
<dbReference type="InterPro" id="IPR006638">
    <property type="entry name" value="Elp3/MiaA/NifB-like_rSAM"/>
</dbReference>
<evidence type="ECO:0000256" key="9">
    <source>
        <dbReference type="ARBA" id="ARBA00023186"/>
    </source>
</evidence>
<keyword evidence="8 10" id="KW-0411">Iron-sulfur</keyword>
<keyword evidence="10" id="KW-0004">4Fe-4S</keyword>
<feature type="domain" description="Radical SAM core" evidence="11">
    <location>
        <begin position="1"/>
        <end position="230"/>
    </location>
</feature>
<dbReference type="AlphaFoldDB" id="A4A9C9"/>
<keyword evidence="5 10" id="KW-0949">S-adenosyl-L-methionine</keyword>
<dbReference type="InterPro" id="IPR034505">
    <property type="entry name" value="Coproporphyrinogen-III_oxidase"/>
</dbReference>
<dbReference type="Proteomes" id="UP000019205">
    <property type="component" value="Chromosome"/>
</dbReference>
<evidence type="ECO:0000256" key="2">
    <source>
        <dbReference type="ARBA" id="ARBA00006100"/>
    </source>
</evidence>
<dbReference type="Pfam" id="PF06969">
    <property type="entry name" value="HemN_C"/>
    <property type="match status" value="1"/>
</dbReference>
<dbReference type="GO" id="GO:0046872">
    <property type="term" value="F:metal ion binding"/>
    <property type="evidence" value="ECO:0007669"/>
    <property type="project" value="UniProtKB-UniRule"/>
</dbReference>
<dbReference type="GO" id="GO:0004109">
    <property type="term" value="F:coproporphyrinogen oxidase activity"/>
    <property type="evidence" value="ECO:0007669"/>
    <property type="project" value="InterPro"/>
</dbReference>
<proteinExistence type="inferred from homology"/>
<dbReference type="NCBIfam" id="TIGR00539">
    <property type="entry name" value="hemN_rel"/>
    <property type="match status" value="1"/>
</dbReference>
<comment type="caution">
    <text evidence="12">The sequence shown here is derived from an EMBL/GenBank/DDBJ whole genome shotgun (WGS) entry which is preliminary data.</text>
</comment>
<comment type="similarity">
    <text evidence="2">Belongs to the anaerobic coproporphyrinogen-III oxidase family. HemW subfamily.</text>
</comment>
<dbReference type="SFLD" id="SFLDG01065">
    <property type="entry name" value="anaerobic_coproporphyrinogen-I"/>
    <property type="match status" value="1"/>
</dbReference>
<protein>
    <recommendedName>
        <fullName evidence="3 10">Heme chaperone HemW</fullName>
    </recommendedName>
</protein>
<dbReference type="CDD" id="cd01335">
    <property type="entry name" value="Radical_SAM"/>
    <property type="match status" value="1"/>
</dbReference>
<comment type="subcellular location">
    <subcellularLocation>
        <location evidence="10">Cytoplasm</location>
    </subcellularLocation>
</comment>
<dbReference type="GO" id="GO:0006779">
    <property type="term" value="P:porphyrin-containing compound biosynthetic process"/>
    <property type="evidence" value="ECO:0007669"/>
    <property type="project" value="InterPro"/>
</dbReference>
<dbReference type="InterPro" id="IPR058240">
    <property type="entry name" value="rSAM_sf"/>
</dbReference>
<evidence type="ECO:0000256" key="5">
    <source>
        <dbReference type="ARBA" id="ARBA00022691"/>
    </source>
</evidence>
<dbReference type="InterPro" id="IPR010723">
    <property type="entry name" value="HemN_C"/>
</dbReference>
<dbReference type="SFLD" id="SFLDF00562">
    <property type="entry name" value="HemN-like__clustered_with_heat"/>
    <property type="match status" value="1"/>
</dbReference>
<keyword evidence="7 10" id="KW-0408">Iron</keyword>
<dbReference type="SFLD" id="SFLDS00029">
    <property type="entry name" value="Radical_SAM"/>
    <property type="match status" value="1"/>
</dbReference>
<keyword evidence="9 10" id="KW-0143">Chaperone</keyword>
<dbReference type="PROSITE" id="PS51918">
    <property type="entry name" value="RADICAL_SAM"/>
    <property type="match status" value="1"/>
</dbReference>
<accession>A4A9C9</accession>
<dbReference type="HOGENOM" id="CLU_027579_2_1_6"/>
<evidence type="ECO:0000256" key="4">
    <source>
        <dbReference type="ARBA" id="ARBA00022617"/>
    </source>
</evidence>
<evidence type="ECO:0000313" key="12">
    <source>
        <dbReference type="EMBL" id="EAQ97671.1"/>
    </source>
</evidence>
<keyword evidence="6 10" id="KW-0479">Metal-binding</keyword>
<dbReference type="GO" id="GO:0051539">
    <property type="term" value="F:4 iron, 4 sulfur cluster binding"/>
    <property type="evidence" value="ECO:0007669"/>
    <property type="project" value="UniProtKB-UniRule"/>
</dbReference>
<comment type="cofactor">
    <cofactor evidence="1">
        <name>[4Fe-4S] cluster</name>
        <dbReference type="ChEBI" id="CHEBI:49883"/>
    </cofactor>
</comment>
<dbReference type="PANTHER" id="PTHR13932">
    <property type="entry name" value="COPROPORPHYRINIGEN III OXIDASE"/>
    <property type="match status" value="1"/>
</dbReference>
<keyword evidence="12" id="KW-0560">Oxidoreductase</keyword>
<organism evidence="12 13">
    <name type="scientific">Congregibacter litoralis KT71</name>
    <dbReference type="NCBI Taxonomy" id="314285"/>
    <lineage>
        <taxon>Bacteria</taxon>
        <taxon>Pseudomonadati</taxon>
        <taxon>Pseudomonadota</taxon>
        <taxon>Gammaproteobacteria</taxon>
        <taxon>Cellvibrionales</taxon>
        <taxon>Halieaceae</taxon>
        <taxon>Congregibacter</taxon>
    </lineage>
</organism>
<evidence type="ECO:0000256" key="8">
    <source>
        <dbReference type="ARBA" id="ARBA00023014"/>
    </source>
</evidence>
<evidence type="ECO:0000256" key="6">
    <source>
        <dbReference type="ARBA" id="ARBA00022723"/>
    </source>
</evidence>
<dbReference type="SUPFAM" id="SSF102114">
    <property type="entry name" value="Radical SAM enzymes"/>
    <property type="match status" value="1"/>
</dbReference>
<name>A4A9C9_9GAMM</name>
<dbReference type="InterPro" id="IPR004559">
    <property type="entry name" value="HemW-like"/>
</dbReference>
<dbReference type="SMART" id="SM00729">
    <property type="entry name" value="Elp3"/>
    <property type="match status" value="1"/>
</dbReference>